<evidence type="ECO:0000259" key="6">
    <source>
        <dbReference type="Pfam" id="PF00364"/>
    </source>
</evidence>
<keyword evidence="2 5" id="KW-0812">Transmembrane</keyword>
<evidence type="ECO:0000313" key="9">
    <source>
        <dbReference type="Proteomes" id="UP000199679"/>
    </source>
</evidence>
<dbReference type="PANTHER" id="PTHR30386">
    <property type="entry name" value="MEMBRANE FUSION SUBUNIT OF EMRAB-TOLC MULTIDRUG EFFLUX PUMP"/>
    <property type="match status" value="1"/>
</dbReference>
<evidence type="ECO:0000259" key="7">
    <source>
        <dbReference type="Pfam" id="PF26002"/>
    </source>
</evidence>
<sequence>MDIVDQENKQKHIEEIQEIISAPPSWLLRWGITLFFAVLVLILAVSEIIQYPDVVQTTLKIRSLTLPHTIVAVKYGKLAKLLVDNNQEVKKGQILAVIKSDTGMINVVASQTGHLTYAGIIHKNQELVLNKVLFFIYEGGQDFFGEMLVPKASLNEVKEQQEVMIKLRSYPYQEYGIFHGKIKYITNSADNEDEYIAEVDFNPNNLTDTRKLLILRDGMMGDAGIITQNQTVLKRLMNNIFENINH</sequence>
<dbReference type="Pfam" id="PF26002">
    <property type="entry name" value="Beta-barrel_AprE"/>
    <property type="match status" value="1"/>
</dbReference>
<keyword evidence="4 5" id="KW-0472">Membrane</keyword>
<dbReference type="Proteomes" id="UP000199679">
    <property type="component" value="Chromosome I"/>
</dbReference>
<dbReference type="InterPro" id="IPR050739">
    <property type="entry name" value="MFP"/>
</dbReference>
<evidence type="ECO:0000256" key="1">
    <source>
        <dbReference type="ARBA" id="ARBA00004167"/>
    </source>
</evidence>
<evidence type="ECO:0000256" key="4">
    <source>
        <dbReference type="ARBA" id="ARBA00023136"/>
    </source>
</evidence>
<dbReference type="Gene3D" id="2.40.30.170">
    <property type="match status" value="1"/>
</dbReference>
<dbReference type="SUPFAM" id="SSF51230">
    <property type="entry name" value="Single hybrid motif"/>
    <property type="match status" value="1"/>
</dbReference>
<comment type="subcellular location">
    <subcellularLocation>
        <location evidence="1">Membrane</location>
        <topology evidence="1">Single-pass membrane protein</topology>
    </subcellularLocation>
</comment>
<accession>A0A1H2ABU1</accession>
<keyword evidence="3 5" id="KW-1133">Transmembrane helix</keyword>
<dbReference type="STRING" id="652787.SAMN05216490_3466"/>
<keyword evidence="9" id="KW-1185">Reference proteome</keyword>
<dbReference type="Pfam" id="PF00364">
    <property type="entry name" value="Biotin_lipoyl"/>
    <property type="match status" value="1"/>
</dbReference>
<proteinExistence type="predicted"/>
<dbReference type="Gene3D" id="2.40.50.100">
    <property type="match status" value="1"/>
</dbReference>
<feature type="transmembrane region" description="Helical" evidence="5">
    <location>
        <begin position="27"/>
        <end position="45"/>
    </location>
</feature>
<dbReference type="PANTHER" id="PTHR30386:SF26">
    <property type="entry name" value="TRANSPORT PROTEIN COMB"/>
    <property type="match status" value="1"/>
</dbReference>
<dbReference type="InterPro" id="IPR058982">
    <property type="entry name" value="Beta-barrel_AprE"/>
</dbReference>
<dbReference type="RefSeq" id="WP_091375670.1">
    <property type="nucleotide sequence ID" value="NZ_LT629740.1"/>
</dbReference>
<dbReference type="InterPro" id="IPR000089">
    <property type="entry name" value="Biotin_lipoyl"/>
</dbReference>
<dbReference type="GO" id="GO:0016020">
    <property type="term" value="C:membrane"/>
    <property type="evidence" value="ECO:0007669"/>
    <property type="project" value="UniProtKB-SubCell"/>
</dbReference>
<feature type="domain" description="Lipoyl-binding" evidence="6">
    <location>
        <begin position="64"/>
        <end position="117"/>
    </location>
</feature>
<name>A0A1H2ABU1_MUCMA</name>
<organism evidence="8 9">
    <name type="scientific">Mucilaginibacter mallensis</name>
    <dbReference type="NCBI Taxonomy" id="652787"/>
    <lineage>
        <taxon>Bacteria</taxon>
        <taxon>Pseudomonadati</taxon>
        <taxon>Bacteroidota</taxon>
        <taxon>Sphingobacteriia</taxon>
        <taxon>Sphingobacteriales</taxon>
        <taxon>Sphingobacteriaceae</taxon>
        <taxon>Mucilaginibacter</taxon>
    </lineage>
</organism>
<evidence type="ECO:0000256" key="3">
    <source>
        <dbReference type="ARBA" id="ARBA00022989"/>
    </source>
</evidence>
<dbReference type="EMBL" id="LT629740">
    <property type="protein sequence ID" value="SDT43418.1"/>
    <property type="molecule type" value="Genomic_DNA"/>
</dbReference>
<dbReference type="AlphaFoldDB" id="A0A1H2ABU1"/>
<evidence type="ECO:0000313" key="8">
    <source>
        <dbReference type="EMBL" id="SDT43418.1"/>
    </source>
</evidence>
<protein>
    <submittedName>
        <fullName evidence="8">HlyD family secretion protein</fullName>
    </submittedName>
</protein>
<dbReference type="OrthoDB" id="7057889at2"/>
<feature type="domain" description="AprE-like beta-barrel" evidence="7">
    <location>
        <begin position="146"/>
        <end position="227"/>
    </location>
</feature>
<reference evidence="8 9" key="1">
    <citation type="submission" date="2016-10" db="EMBL/GenBank/DDBJ databases">
        <authorList>
            <person name="de Groot N.N."/>
        </authorList>
    </citation>
    <scope>NUCLEOTIDE SEQUENCE [LARGE SCALE GENOMIC DNA]</scope>
    <source>
        <strain evidence="8 9">MP1X4</strain>
    </source>
</reference>
<dbReference type="InterPro" id="IPR011053">
    <property type="entry name" value="Single_hybrid_motif"/>
</dbReference>
<evidence type="ECO:0000256" key="2">
    <source>
        <dbReference type="ARBA" id="ARBA00022692"/>
    </source>
</evidence>
<gene>
    <name evidence="8" type="ORF">SAMN05216490_3466</name>
</gene>
<evidence type="ECO:0000256" key="5">
    <source>
        <dbReference type="SAM" id="Phobius"/>
    </source>
</evidence>